<dbReference type="GeneID" id="25260347"/>
<gene>
    <name evidence="3" type="ORF">DI09_56p60</name>
</gene>
<keyword evidence="2" id="KW-0378">Hydrolase</keyword>
<dbReference type="RefSeq" id="XP_013237212.1">
    <property type="nucleotide sequence ID" value="XM_013381758.1"/>
</dbReference>
<dbReference type="Pfam" id="PF02545">
    <property type="entry name" value="Maf"/>
    <property type="match status" value="1"/>
</dbReference>
<proteinExistence type="inferred from homology"/>
<name>A0A098VNZ9_9MICR</name>
<dbReference type="OrthoDB" id="10267058at2759"/>
<dbReference type="GO" id="GO:0047429">
    <property type="term" value="F:nucleoside triphosphate diphosphatase activity"/>
    <property type="evidence" value="ECO:0007669"/>
    <property type="project" value="InterPro"/>
</dbReference>
<dbReference type="EMBL" id="JMKJ01000521">
    <property type="protein sequence ID" value="KGG50768.1"/>
    <property type="molecule type" value="Genomic_DNA"/>
</dbReference>
<evidence type="ECO:0000313" key="4">
    <source>
        <dbReference type="Proteomes" id="UP000029725"/>
    </source>
</evidence>
<dbReference type="InterPro" id="IPR003697">
    <property type="entry name" value="Maf-like"/>
</dbReference>
<evidence type="ECO:0000256" key="1">
    <source>
        <dbReference type="ARBA" id="ARBA00001968"/>
    </source>
</evidence>
<dbReference type="HOGENOM" id="CLU_866226_0_0_1"/>
<sequence>MLSNEQNPWGTSPFSQLTMDPAITILASTSPRRAEILRNLGVKFTVIPSLFSENLQRGTGENSQVSYVCETAKQKALEVFERFSASSSIFGVRFIVSADTIVYDPETDQIFEKPASRKHAAEMLRALSGKEHIVYSAITILCLDGNGALKDILSSYESTTSSLDDLDNDFLDAYTAYSDETLDKADDDRIILQYHGISSALQEIANPHQGKVSTYQHLKGLTRFNDFRIGAKKVSFRFSESEIYGGFRKIDMAVVLREPCQLAQWQTLMELFQEMHGDIPIQRDANGIIDKSHYQLSVLLKQTGTVSGLLNAANSLASKFA</sequence>
<dbReference type="Proteomes" id="UP000029725">
    <property type="component" value="Unassembled WGS sequence"/>
</dbReference>
<dbReference type="InterPro" id="IPR029001">
    <property type="entry name" value="ITPase-like_fam"/>
</dbReference>
<comment type="cofactor">
    <cofactor evidence="1">
        <name>a divalent metal cation</name>
        <dbReference type="ChEBI" id="CHEBI:60240"/>
    </cofactor>
</comment>
<dbReference type="SUPFAM" id="SSF52972">
    <property type="entry name" value="ITPase-like"/>
    <property type="match status" value="1"/>
</dbReference>
<dbReference type="PANTHER" id="PTHR43213">
    <property type="entry name" value="BIFUNCTIONAL DTTP/UTP PYROPHOSPHATASE/METHYLTRANSFERASE PROTEIN-RELATED"/>
    <property type="match status" value="1"/>
</dbReference>
<dbReference type="Gene3D" id="3.90.950.10">
    <property type="match status" value="1"/>
</dbReference>
<organism evidence="3 4">
    <name type="scientific">Mitosporidium daphniae</name>
    <dbReference type="NCBI Taxonomy" id="1485682"/>
    <lineage>
        <taxon>Eukaryota</taxon>
        <taxon>Fungi</taxon>
        <taxon>Fungi incertae sedis</taxon>
        <taxon>Microsporidia</taxon>
        <taxon>Mitosporidium</taxon>
    </lineage>
</organism>
<dbReference type="HAMAP" id="MF_00528">
    <property type="entry name" value="Maf"/>
    <property type="match status" value="1"/>
</dbReference>
<evidence type="ECO:0000313" key="3">
    <source>
        <dbReference type="EMBL" id="KGG50768.1"/>
    </source>
</evidence>
<reference evidence="3 4" key="1">
    <citation type="submission" date="2014-04" db="EMBL/GenBank/DDBJ databases">
        <title>A new species of microsporidia sheds light on the evolution of extreme parasitism.</title>
        <authorList>
            <person name="Haag K.L."/>
            <person name="James T.Y."/>
            <person name="Larsson R."/>
            <person name="Schaer T.M."/>
            <person name="Refardt D."/>
            <person name="Pombert J.-F."/>
            <person name="Ebert D."/>
        </authorList>
    </citation>
    <scope>NUCLEOTIDE SEQUENCE [LARGE SCALE GENOMIC DNA]</scope>
    <source>
        <strain evidence="3 4">UGP3</strain>
        <tissue evidence="3">Spores</tissue>
    </source>
</reference>
<comment type="caution">
    <text evidence="3">The sequence shown here is derived from an EMBL/GenBank/DDBJ whole genome shotgun (WGS) entry which is preliminary data.</text>
</comment>
<protein>
    <recommendedName>
        <fullName evidence="5">Maf-like protein</fullName>
    </recommendedName>
</protein>
<accession>A0A098VNZ9</accession>
<dbReference type="PANTHER" id="PTHR43213:SF5">
    <property type="entry name" value="BIFUNCTIONAL DTTP_UTP PYROPHOSPHATASE_METHYLTRANSFERASE PROTEIN-RELATED"/>
    <property type="match status" value="1"/>
</dbReference>
<keyword evidence="4" id="KW-1185">Reference proteome</keyword>
<evidence type="ECO:0008006" key="5">
    <source>
        <dbReference type="Google" id="ProtNLM"/>
    </source>
</evidence>
<evidence type="ECO:0000256" key="2">
    <source>
        <dbReference type="ARBA" id="ARBA00022801"/>
    </source>
</evidence>
<dbReference type="VEuPathDB" id="MicrosporidiaDB:DI09_56p60"/>
<dbReference type="AlphaFoldDB" id="A0A098VNZ9"/>